<feature type="compositionally biased region" description="Low complexity" evidence="1">
    <location>
        <begin position="87"/>
        <end position="96"/>
    </location>
</feature>
<feature type="compositionally biased region" description="Gly residues" evidence="1">
    <location>
        <begin position="76"/>
        <end position="86"/>
    </location>
</feature>
<feature type="region of interest" description="Disordered" evidence="1">
    <location>
        <begin position="41"/>
        <end position="96"/>
    </location>
</feature>
<proteinExistence type="predicted"/>
<dbReference type="EMBL" id="BK016233">
    <property type="protein sequence ID" value="DAG03663.1"/>
    <property type="molecule type" value="Genomic_DNA"/>
</dbReference>
<evidence type="ECO:0000256" key="1">
    <source>
        <dbReference type="SAM" id="MobiDB-lite"/>
    </source>
</evidence>
<feature type="compositionally biased region" description="Low complexity" evidence="1">
    <location>
        <begin position="66"/>
        <end position="75"/>
    </location>
</feature>
<protein>
    <submittedName>
        <fullName evidence="2">Uncharacterized protein</fullName>
    </submittedName>
</protein>
<sequence>MAKFTKPFLGVPDGEIYPVQYEKGDEVPAELLEAAKEAGCVNGKKGDSKLPEDPPSDNKQDGGSTGNETGTQQTGEGEGQGEGQDGAEGSQQTEQQ</sequence>
<name>A0A8S5VAN8_9CAUD</name>
<accession>A0A8S5VAN8</accession>
<organism evidence="2">
    <name type="scientific">Siphoviridae sp. ct6HQ3</name>
    <dbReference type="NCBI Taxonomy" id="2825341"/>
    <lineage>
        <taxon>Viruses</taxon>
        <taxon>Duplodnaviria</taxon>
        <taxon>Heunggongvirae</taxon>
        <taxon>Uroviricota</taxon>
        <taxon>Caudoviricetes</taxon>
    </lineage>
</organism>
<reference evidence="2" key="1">
    <citation type="journal article" date="2021" name="Proc. Natl. Acad. Sci. U.S.A.">
        <title>A Catalog of Tens of Thousands of Viruses from Human Metagenomes Reveals Hidden Associations with Chronic Diseases.</title>
        <authorList>
            <person name="Tisza M.J."/>
            <person name="Buck C.B."/>
        </authorList>
    </citation>
    <scope>NUCLEOTIDE SEQUENCE</scope>
    <source>
        <strain evidence="2">Ct6HQ3</strain>
    </source>
</reference>
<evidence type="ECO:0000313" key="2">
    <source>
        <dbReference type="EMBL" id="DAG03663.1"/>
    </source>
</evidence>
<feature type="compositionally biased region" description="Basic and acidic residues" evidence="1">
    <location>
        <begin position="44"/>
        <end position="60"/>
    </location>
</feature>